<dbReference type="EMBL" id="CP012365">
    <property type="protein sequence ID" value="AKX59549.1"/>
    <property type="molecule type" value="Genomic_DNA"/>
</dbReference>
<keyword evidence="1" id="KW-0812">Transmembrane</keyword>
<gene>
    <name evidence="2" type="ORF">AKN88_06125</name>
</gene>
<keyword evidence="1" id="KW-1133">Transmembrane helix</keyword>
<dbReference type="Proteomes" id="UP000063953">
    <property type="component" value="Chromosome"/>
</dbReference>
<proteinExistence type="predicted"/>
<dbReference type="AlphaFoldDB" id="A0A0K1XE85"/>
<keyword evidence="1" id="KW-0472">Membrane</keyword>
<keyword evidence="3" id="KW-1185">Reference proteome</keyword>
<reference evidence="2 3" key="1">
    <citation type="journal article" date="2015" name="Genome Announc.">
        <title>Genome Sequences of Oblitimonas alkaliphila gen. nov. sp. nov. (Proposed), a Novel Bacterium of the Pseudomonadaceae Family.</title>
        <authorList>
            <person name="Lauer A.C."/>
            <person name="Nicholson A.C."/>
            <person name="Humrighouse B.W."/>
            <person name="Emery B."/>
            <person name="Drobish A."/>
            <person name="Juieng P."/>
            <person name="Loparev V."/>
            <person name="McQuiston J.R."/>
        </authorList>
    </citation>
    <scope>NUCLEOTIDE SEQUENCE [LARGE SCALE GENOMIC DNA]</scope>
    <source>
        <strain evidence="2 3">E5571</strain>
    </source>
</reference>
<feature type="transmembrane region" description="Helical" evidence="1">
    <location>
        <begin position="48"/>
        <end position="68"/>
    </location>
</feature>
<name>A0A0K1XE85_9GAMM</name>
<accession>A0A0K1XE85</accession>
<evidence type="ECO:0000313" key="3">
    <source>
        <dbReference type="Proteomes" id="UP000063953"/>
    </source>
</evidence>
<protein>
    <submittedName>
        <fullName evidence="2">Uncharacterized protein</fullName>
    </submittedName>
</protein>
<feature type="transmembrane region" description="Helical" evidence="1">
    <location>
        <begin position="6"/>
        <end position="28"/>
    </location>
</feature>
<organism evidence="2 3">
    <name type="scientific">Thiopseudomonas alkaliphila</name>
    <dbReference type="NCBI Taxonomy" id="1697053"/>
    <lineage>
        <taxon>Bacteria</taxon>
        <taxon>Pseudomonadati</taxon>
        <taxon>Pseudomonadota</taxon>
        <taxon>Gammaproteobacteria</taxon>
        <taxon>Pseudomonadales</taxon>
        <taxon>Pseudomonadaceae</taxon>
        <taxon>Thiopseudomonas</taxon>
    </lineage>
</organism>
<dbReference type="RefSeq" id="WP_053100728.1">
    <property type="nucleotide sequence ID" value="NZ_CP012365.1"/>
</dbReference>
<sequence>MEFEMLAGIGIGLYLLSVYIFAMGFSSLKDSKNHEEYGVQNQSLHKKFSFFLIFLSIIIAALATFMVFK</sequence>
<evidence type="ECO:0000256" key="1">
    <source>
        <dbReference type="SAM" id="Phobius"/>
    </source>
</evidence>
<evidence type="ECO:0000313" key="2">
    <source>
        <dbReference type="EMBL" id="AKX59549.1"/>
    </source>
</evidence>